<comment type="subcellular location">
    <subcellularLocation>
        <location evidence="1">Cytoplasm</location>
    </subcellularLocation>
</comment>
<keyword evidence="9" id="KW-0276">Fatty acid metabolism</keyword>
<evidence type="ECO:0000256" key="6">
    <source>
        <dbReference type="ARBA" id="ARBA00022490"/>
    </source>
</evidence>
<evidence type="ECO:0000256" key="13">
    <source>
        <dbReference type="ARBA" id="ARBA00039450"/>
    </source>
</evidence>
<dbReference type="GeneID" id="92744325"/>
<evidence type="ECO:0000256" key="18">
    <source>
        <dbReference type="RuleBase" id="RU003694"/>
    </source>
</evidence>
<gene>
    <name evidence="20" type="primary">fabB</name>
    <name evidence="20" type="ORF">NCTC8529_01717</name>
</gene>
<evidence type="ECO:0000256" key="9">
    <source>
        <dbReference type="ARBA" id="ARBA00022832"/>
    </source>
</evidence>
<evidence type="ECO:0000256" key="1">
    <source>
        <dbReference type="ARBA" id="ARBA00004496"/>
    </source>
</evidence>
<dbReference type="InterPro" id="IPR016039">
    <property type="entry name" value="Thiolase-like"/>
</dbReference>
<evidence type="ECO:0000256" key="10">
    <source>
        <dbReference type="ARBA" id="ARBA00023098"/>
    </source>
</evidence>
<dbReference type="EC" id="2.3.1.41" evidence="5"/>
<dbReference type="RefSeq" id="WP_039196139.1">
    <property type="nucleotide sequence ID" value="NZ_LR134310.1"/>
</dbReference>
<comment type="catalytic activity">
    <reaction evidence="17">
        <text>a fatty acyl-[ACP] + malonyl-[ACP] + H(+) = a 3-oxoacyl-[ACP] + holo-[ACP] + CO2</text>
        <dbReference type="Rhea" id="RHEA:22836"/>
        <dbReference type="Rhea" id="RHEA-COMP:9623"/>
        <dbReference type="Rhea" id="RHEA-COMP:9685"/>
        <dbReference type="Rhea" id="RHEA-COMP:9916"/>
        <dbReference type="Rhea" id="RHEA-COMP:14125"/>
        <dbReference type="ChEBI" id="CHEBI:15378"/>
        <dbReference type="ChEBI" id="CHEBI:16526"/>
        <dbReference type="ChEBI" id="CHEBI:64479"/>
        <dbReference type="ChEBI" id="CHEBI:78449"/>
        <dbReference type="ChEBI" id="CHEBI:78776"/>
        <dbReference type="ChEBI" id="CHEBI:138651"/>
        <dbReference type="EC" id="2.3.1.41"/>
    </reaction>
    <physiologicalReaction direction="left-to-right" evidence="17">
        <dbReference type="Rhea" id="RHEA:22837"/>
    </physiologicalReaction>
</comment>
<feature type="domain" description="Ketosynthase family 3 (KS3)" evidence="19">
    <location>
        <begin position="1"/>
        <end position="402"/>
    </location>
</feature>
<comment type="catalytic activity">
    <reaction evidence="16">
        <text>(3Z)-decenoyl-[ACP] + malonyl-[ACP] + H(+) = 3-oxo-(5Z)-dodecenoyl-[ACP] + holo-[ACP] + CO2</text>
        <dbReference type="Rhea" id="RHEA:54940"/>
        <dbReference type="Rhea" id="RHEA-COMP:9623"/>
        <dbReference type="Rhea" id="RHEA-COMP:9685"/>
        <dbReference type="Rhea" id="RHEA-COMP:9927"/>
        <dbReference type="Rhea" id="RHEA-COMP:14042"/>
        <dbReference type="ChEBI" id="CHEBI:15378"/>
        <dbReference type="ChEBI" id="CHEBI:16526"/>
        <dbReference type="ChEBI" id="CHEBI:64479"/>
        <dbReference type="ChEBI" id="CHEBI:78449"/>
        <dbReference type="ChEBI" id="CHEBI:78798"/>
        <dbReference type="ChEBI" id="CHEBI:138410"/>
    </reaction>
    <physiologicalReaction direction="left-to-right" evidence="16">
        <dbReference type="Rhea" id="RHEA:54941"/>
    </physiologicalReaction>
</comment>
<evidence type="ECO:0000256" key="15">
    <source>
        <dbReference type="ARBA" id="ARBA00042143"/>
    </source>
</evidence>
<sequence length="405" mass="42383">MKRVVITGLGVISSIGNNKEEVLASLKEGKSGIEFVPEFAEVGMRSQVAGTIKLNPAELIDRKIYRFMGDAAAYAYLSMKEAIEDSGLTEDQVSNDRTGLVIGAGTGSAHSQLVACDAVRGPRGVKAVGPYAVTKTMASSVSACLATPYKIRGVNYSISSACATSAHCIGHAMELIQLGKQDVVFAGGAEELSWECATEFDAMGAVSTKYNDNPTKASRAYDANRDGFVIAGGGAVVVVEELEHALARGAKIYAEIVGYGATSDGYDMVAPSGEGAERCMKQALATVNGEVEYINVHGTSTPVGDVKELGAIKNVFGDKKPAISSTKSMTGHSLGAAGAHEAIYSLLMLDNGFIAPSINIETLDEQAEGLNIVTERQDKALTTVMSNSFGFGGTNACLVFQKYNG</sequence>
<dbReference type="SMART" id="SM00825">
    <property type="entry name" value="PKS_KS"/>
    <property type="match status" value="1"/>
</dbReference>
<reference evidence="20 21" key="1">
    <citation type="submission" date="2018-12" db="EMBL/GenBank/DDBJ databases">
        <authorList>
            <consortium name="Pathogen Informatics"/>
        </authorList>
    </citation>
    <scope>NUCLEOTIDE SEQUENCE [LARGE SCALE GENOMIC DNA]</scope>
    <source>
        <strain evidence="20 21">NCTC8529</strain>
    </source>
</reference>
<dbReference type="Proteomes" id="UP000268529">
    <property type="component" value="Chromosome"/>
</dbReference>
<dbReference type="Gene3D" id="3.40.47.10">
    <property type="match status" value="2"/>
</dbReference>
<dbReference type="InterPro" id="IPR000794">
    <property type="entry name" value="Beta-ketoacyl_synthase"/>
</dbReference>
<keyword evidence="10" id="KW-0443">Lipid metabolism</keyword>
<dbReference type="GO" id="GO:0006633">
    <property type="term" value="P:fatty acid biosynthetic process"/>
    <property type="evidence" value="ECO:0007669"/>
    <property type="project" value="UniProtKB-KW"/>
</dbReference>
<evidence type="ECO:0000256" key="16">
    <source>
        <dbReference type="ARBA" id="ARBA00048121"/>
    </source>
</evidence>
<evidence type="ECO:0000256" key="12">
    <source>
        <dbReference type="ARBA" id="ARBA00023315"/>
    </source>
</evidence>
<keyword evidence="6" id="KW-0963">Cytoplasm</keyword>
<dbReference type="NCBIfam" id="NF005935">
    <property type="entry name" value="PRK07967.1"/>
    <property type="match status" value="1"/>
</dbReference>
<dbReference type="InterPro" id="IPR018201">
    <property type="entry name" value="Ketoacyl_synth_AS"/>
</dbReference>
<dbReference type="PROSITE" id="PS52004">
    <property type="entry name" value="KS3_2"/>
    <property type="match status" value="1"/>
</dbReference>
<keyword evidence="7" id="KW-0444">Lipid biosynthesis</keyword>
<keyword evidence="8 18" id="KW-0808">Transferase</keyword>
<evidence type="ECO:0000256" key="7">
    <source>
        <dbReference type="ARBA" id="ARBA00022516"/>
    </source>
</evidence>
<accession>A0AAX3FLS8</accession>
<evidence type="ECO:0000256" key="8">
    <source>
        <dbReference type="ARBA" id="ARBA00022679"/>
    </source>
</evidence>
<dbReference type="AlphaFoldDB" id="A0AAX3FLS8"/>
<evidence type="ECO:0000256" key="5">
    <source>
        <dbReference type="ARBA" id="ARBA00013191"/>
    </source>
</evidence>
<keyword evidence="11" id="KW-0275">Fatty acid biosynthesis</keyword>
<organism evidence="20 21">
    <name type="scientific">Actinobacillus equuli</name>
    <dbReference type="NCBI Taxonomy" id="718"/>
    <lineage>
        <taxon>Bacteria</taxon>
        <taxon>Pseudomonadati</taxon>
        <taxon>Pseudomonadota</taxon>
        <taxon>Gammaproteobacteria</taxon>
        <taxon>Pasteurellales</taxon>
        <taxon>Pasteurellaceae</taxon>
        <taxon>Actinobacillus</taxon>
    </lineage>
</organism>
<comment type="subunit">
    <text evidence="4">Homodimer.</text>
</comment>
<dbReference type="NCBIfam" id="NF005589">
    <property type="entry name" value="PRK07314.1"/>
    <property type="match status" value="1"/>
</dbReference>
<dbReference type="GO" id="GO:0004315">
    <property type="term" value="F:3-oxoacyl-[acyl-carrier-protein] synthase activity"/>
    <property type="evidence" value="ECO:0007669"/>
    <property type="project" value="UniProtKB-EC"/>
</dbReference>
<keyword evidence="12 20" id="KW-0012">Acyltransferase</keyword>
<dbReference type="PROSITE" id="PS00606">
    <property type="entry name" value="KS3_1"/>
    <property type="match status" value="1"/>
</dbReference>
<dbReference type="CDD" id="cd00834">
    <property type="entry name" value="KAS_I_II"/>
    <property type="match status" value="1"/>
</dbReference>
<evidence type="ECO:0000256" key="3">
    <source>
        <dbReference type="ARBA" id="ARBA00008467"/>
    </source>
</evidence>
<evidence type="ECO:0000313" key="21">
    <source>
        <dbReference type="Proteomes" id="UP000268529"/>
    </source>
</evidence>
<evidence type="ECO:0000256" key="11">
    <source>
        <dbReference type="ARBA" id="ARBA00023160"/>
    </source>
</evidence>
<comment type="pathway">
    <text evidence="2">Lipid metabolism; fatty acid biosynthesis.</text>
</comment>
<dbReference type="FunFam" id="3.40.47.10:FF:000006">
    <property type="entry name" value="3-oxoacyl-[acyl-carrier-protein] synthase I"/>
    <property type="match status" value="1"/>
</dbReference>
<dbReference type="InterPro" id="IPR014031">
    <property type="entry name" value="Ketoacyl_synth_C"/>
</dbReference>
<dbReference type="PANTHER" id="PTHR11712:SF306">
    <property type="entry name" value="3-OXOACYL-[ACYL-CARRIER-PROTEIN] SYNTHASE 1"/>
    <property type="match status" value="1"/>
</dbReference>
<evidence type="ECO:0000259" key="19">
    <source>
        <dbReference type="PROSITE" id="PS52004"/>
    </source>
</evidence>
<dbReference type="SUPFAM" id="SSF53901">
    <property type="entry name" value="Thiolase-like"/>
    <property type="match status" value="2"/>
</dbReference>
<protein>
    <recommendedName>
        <fullName evidence="13">3-oxoacyl-[acyl-carrier-protein] synthase 1</fullName>
        <ecNumber evidence="5">2.3.1.41</ecNumber>
    </recommendedName>
    <alternativeName>
        <fullName evidence="14">3-oxoacyl-[acyl-carrier-protein] synthase I</fullName>
    </alternativeName>
    <alternativeName>
        <fullName evidence="15">Beta-ketoacyl-ACP synthase I</fullName>
    </alternativeName>
</protein>
<name>A0AAX3FLS8_ACTEU</name>
<dbReference type="GO" id="GO:0005829">
    <property type="term" value="C:cytosol"/>
    <property type="evidence" value="ECO:0007669"/>
    <property type="project" value="TreeGrafter"/>
</dbReference>
<evidence type="ECO:0000256" key="2">
    <source>
        <dbReference type="ARBA" id="ARBA00005194"/>
    </source>
</evidence>
<evidence type="ECO:0000256" key="17">
    <source>
        <dbReference type="ARBA" id="ARBA00048506"/>
    </source>
</evidence>
<dbReference type="FunFam" id="3.40.47.10:FF:000005">
    <property type="entry name" value="3-oxoacyl-[acyl-carrier-protein] synthase I"/>
    <property type="match status" value="1"/>
</dbReference>
<dbReference type="EMBL" id="LR134310">
    <property type="protein sequence ID" value="VEE92180.1"/>
    <property type="molecule type" value="Genomic_DNA"/>
</dbReference>
<dbReference type="InterPro" id="IPR020841">
    <property type="entry name" value="PKS_Beta-ketoAc_synthase_dom"/>
</dbReference>
<evidence type="ECO:0000313" key="20">
    <source>
        <dbReference type="EMBL" id="VEE92180.1"/>
    </source>
</evidence>
<comment type="similarity">
    <text evidence="3 18">Belongs to the thiolase-like superfamily. Beta-ketoacyl-ACP synthases family.</text>
</comment>
<dbReference type="InterPro" id="IPR014030">
    <property type="entry name" value="Ketoacyl_synth_N"/>
</dbReference>
<dbReference type="Pfam" id="PF00109">
    <property type="entry name" value="ketoacyl-synt"/>
    <property type="match status" value="1"/>
</dbReference>
<dbReference type="Pfam" id="PF02801">
    <property type="entry name" value="Ketoacyl-synt_C"/>
    <property type="match status" value="1"/>
</dbReference>
<evidence type="ECO:0000256" key="14">
    <source>
        <dbReference type="ARBA" id="ARBA00041620"/>
    </source>
</evidence>
<proteinExistence type="inferred from homology"/>
<evidence type="ECO:0000256" key="4">
    <source>
        <dbReference type="ARBA" id="ARBA00011738"/>
    </source>
</evidence>
<dbReference type="PANTHER" id="PTHR11712">
    <property type="entry name" value="POLYKETIDE SYNTHASE-RELATED"/>
    <property type="match status" value="1"/>
</dbReference>